<dbReference type="EnsemblBacteria" id="CAI50807">
    <property type="protein sequence ID" value="CAI50807"/>
    <property type="gene ID" value="NP_6054A"/>
</dbReference>
<evidence type="ECO:0000313" key="2">
    <source>
        <dbReference type="EMBL" id="CAI50807.3"/>
    </source>
</evidence>
<organism evidence="2 3">
    <name type="scientific">Natronomonas pharaonis (strain ATCC 35678 / DSM 2160 / CIP 103997 / JCM 8858 / NBRC 14720 / NCIMB 2260 / Gabara)</name>
    <name type="common">Halobacterium pharaonis</name>
    <dbReference type="NCBI Taxonomy" id="348780"/>
    <lineage>
        <taxon>Archaea</taxon>
        <taxon>Methanobacteriati</taxon>
        <taxon>Methanobacteriota</taxon>
        <taxon>Stenosarchaea group</taxon>
        <taxon>Halobacteria</taxon>
        <taxon>Halobacteriales</taxon>
        <taxon>Natronomonadaceae</taxon>
        <taxon>Natronomonas</taxon>
    </lineage>
</organism>
<geneLocation type="plasmid" evidence="2 3">
    <name>PL131</name>
</geneLocation>
<feature type="region of interest" description="Disordered" evidence="1">
    <location>
        <begin position="41"/>
        <end position="104"/>
    </location>
</feature>
<dbReference type="KEGG" id="nph:NP_6054A"/>
<dbReference type="GeneID" id="3694694"/>
<gene>
    <name evidence="2" type="ordered locus">NP_6054A</name>
</gene>
<evidence type="ECO:0000313" key="3">
    <source>
        <dbReference type="Proteomes" id="UP000002698"/>
    </source>
</evidence>
<keyword evidence="3" id="KW-1185">Reference proteome</keyword>
<dbReference type="HOGENOM" id="CLU_2243940_0_0_2"/>
<dbReference type="Proteomes" id="UP000002698">
    <property type="component" value="Plasmid PL131"/>
</dbReference>
<evidence type="ECO:0000256" key="1">
    <source>
        <dbReference type="SAM" id="MobiDB-lite"/>
    </source>
</evidence>
<proteinExistence type="predicted"/>
<protein>
    <submittedName>
        <fullName evidence="2">Uncharacterized protein</fullName>
    </submittedName>
</protein>
<dbReference type="EMBL" id="CR936258">
    <property type="protein sequence ID" value="CAI50807.3"/>
    <property type="molecule type" value="Genomic_DNA"/>
</dbReference>
<sequence>MIRFNVADGPLAVLEDSPAAAPFEQLAEAVADRVGVRNRAEVADIDPEDAPGEPTGTESYLEAATTESQEADVASKSSRSDSDSSPEDDAGTDGLSGGLDISEK</sequence>
<keyword evidence="2" id="KW-0614">Plasmid</keyword>
<dbReference type="RefSeq" id="WP_049939906.1">
    <property type="nucleotide sequence ID" value="NC_007427.1"/>
</dbReference>
<dbReference type="AlphaFoldDB" id="Q3IM55"/>
<reference evidence="2 3" key="1">
    <citation type="journal article" date="2005" name="Genome Res.">
        <title>Living with two extremes: conclusions from the genome sequence of Natronomonas pharaonis.</title>
        <authorList>
            <person name="Falb M."/>
            <person name="Pfeiffer F."/>
            <person name="Palm P."/>
            <person name="Rodewald K."/>
            <person name="Hickmann V."/>
            <person name="Tittor J."/>
            <person name="Oesterhelt D."/>
        </authorList>
    </citation>
    <scope>NUCLEOTIDE SEQUENCE [LARGE SCALE GENOMIC DNA]</scope>
    <source>
        <strain evidence="3">ATCC 35678 / DSM 2160 / CIP 103997 / JCM 8858 / NBRC 14720 / NCIMB 2260 / Gabara</strain>
    </source>
</reference>
<name>Q3IM55_NATPD</name>
<accession>Q3IM55</accession>